<dbReference type="GO" id="GO:0005524">
    <property type="term" value="F:ATP binding"/>
    <property type="evidence" value="ECO:0007669"/>
    <property type="project" value="UniProtKB-KW"/>
</dbReference>
<evidence type="ECO:0000256" key="6">
    <source>
        <dbReference type="SAM" id="MobiDB-lite"/>
    </source>
</evidence>
<dbReference type="GO" id="GO:0005737">
    <property type="term" value="C:cytoplasm"/>
    <property type="evidence" value="ECO:0007669"/>
    <property type="project" value="UniProtKB-SubCell"/>
</dbReference>
<evidence type="ECO:0000313" key="9">
    <source>
        <dbReference type="Proteomes" id="UP000095200"/>
    </source>
</evidence>
<feature type="domain" description="Bacterial type II secretion system protein E" evidence="7">
    <location>
        <begin position="387"/>
        <end position="401"/>
    </location>
</feature>
<evidence type="ECO:0000256" key="3">
    <source>
        <dbReference type="ARBA" id="ARBA00022490"/>
    </source>
</evidence>
<dbReference type="InterPro" id="IPR007831">
    <property type="entry name" value="T2SS_GspE_N"/>
</dbReference>
<keyword evidence="4" id="KW-0547">Nucleotide-binding</keyword>
<dbReference type="SUPFAM" id="SSF52540">
    <property type="entry name" value="P-loop containing nucleoside triphosphate hydrolases"/>
    <property type="match status" value="1"/>
</dbReference>
<dbReference type="Gene3D" id="3.30.450.90">
    <property type="match status" value="1"/>
</dbReference>
<comment type="subcellular location">
    <subcellularLocation>
        <location evidence="1">Cytoplasm</location>
    </subcellularLocation>
</comment>
<dbReference type="CDD" id="cd01129">
    <property type="entry name" value="PulE-GspE-like"/>
    <property type="match status" value="1"/>
</dbReference>
<dbReference type="STRING" id="1592317.DPF_0030"/>
<accession>A0A194AAZ7</accession>
<dbReference type="Gene3D" id="3.30.300.160">
    <property type="entry name" value="Type II secretion system, protein E, N-terminal domain"/>
    <property type="match status" value="1"/>
</dbReference>
<evidence type="ECO:0000256" key="2">
    <source>
        <dbReference type="ARBA" id="ARBA00006611"/>
    </source>
</evidence>
<sequence>MQSNIKQALIDWAHLTPEQVQTVDAMRKKRRLDFLHAAYKSGVVTDARYVEFLSQRLGIPAVDPSRMLIPETVLGLVARDLLEKYNAVPFFIKGKKLFLAISEPDDILAVDDIRFMTGLDPVVHVASPASIARCIAQIKDDDEPEDFGDIQDALSDMEGEGMEFDSGESEESDDTSTLEAATQAPVVKMVNLIIMDAIKKKASDIHIEPYEKNFRVRLRIDGILHETMRPPVRLKNAIISRLKIMAHLNIAERRIPQDGRIKVRTPGGKEMEFRVSILPTLFGEKVVMRLLDKSALKVDLSQLGFEEQSLLTLNKTVHKPYGMVLVTGPTGSGKTTTLYSVISELNDDGVNISTAEDPVEFSLPGVNQVLVNEDVGLTFAAALRSFLRQDPDIILVGEIRDFETAEIAIKAALTGHLVLSTLHTNDAPSTLTRLLNMGVDGFLVASSVNVIVAQRLVRKICPFCRRQIDPDSEMLSRLGMTSRDMAGATIYEPVGCSECNESGYKGRIGVYEVLEMTPEMQEFVLEGKTVLEIRELAMQQGMITLRESALNKLKHGITSVQEVMRVTV</sequence>
<evidence type="ECO:0000256" key="4">
    <source>
        <dbReference type="ARBA" id="ARBA00022741"/>
    </source>
</evidence>
<dbReference type="RefSeq" id="WP_069856739.1">
    <property type="nucleotide sequence ID" value="NZ_BDFE01000003.1"/>
</dbReference>
<feature type="compositionally biased region" description="Acidic residues" evidence="6">
    <location>
        <begin position="160"/>
        <end position="176"/>
    </location>
</feature>
<dbReference type="PROSITE" id="PS00662">
    <property type="entry name" value="T2SP_E"/>
    <property type="match status" value="1"/>
</dbReference>
<dbReference type="EMBL" id="BDFE01000003">
    <property type="protein sequence ID" value="GAU07352.1"/>
    <property type="molecule type" value="Genomic_DNA"/>
</dbReference>
<dbReference type="GO" id="GO:0009297">
    <property type="term" value="P:pilus assembly"/>
    <property type="evidence" value="ECO:0007669"/>
    <property type="project" value="InterPro"/>
</dbReference>
<comment type="caution">
    <text evidence="8">The sequence shown here is derived from an EMBL/GenBank/DDBJ whole genome shotgun (WGS) entry which is preliminary data.</text>
</comment>
<dbReference type="NCBIfam" id="TIGR02538">
    <property type="entry name" value="type_IV_pilB"/>
    <property type="match status" value="1"/>
</dbReference>
<dbReference type="InterPro" id="IPR037257">
    <property type="entry name" value="T2SS_E_N_sf"/>
</dbReference>
<dbReference type="InterPro" id="IPR001482">
    <property type="entry name" value="T2SS/T4SS_dom"/>
</dbReference>
<organism evidence="8 9">
    <name type="scientific">Desulfoplanes formicivorans</name>
    <dbReference type="NCBI Taxonomy" id="1592317"/>
    <lineage>
        <taxon>Bacteria</taxon>
        <taxon>Pseudomonadati</taxon>
        <taxon>Thermodesulfobacteriota</taxon>
        <taxon>Desulfovibrionia</taxon>
        <taxon>Desulfovibrionales</taxon>
        <taxon>Desulfoplanaceae</taxon>
        <taxon>Desulfoplanes</taxon>
    </lineage>
</organism>
<keyword evidence="5" id="KW-0067">ATP-binding</keyword>
<dbReference type="InterPro" id="IPR003593">
    <property type="entry name" value="AAA+_ATPase"/>
</dbReference>
<dbReference type="SMART" id="SM00382">
    <property type="entry name" value="AAA"/>
    <property type="match status" value="1"/>
</dbReference>
<keyword evidence="3" id="KW-0963">Cytoplasm</keyword>
<evidence type="ECO:0000313" key="8">
    <source>
        <dbReference type="EMBL" id="GAU07352.1"/>
    </source>
</evidence>
<dbReference type="FunFam" id="3.30.450.90:FF:000001">
    <property type="entry name" value="Type II secretion system ATPase GspE"/>
    <property type="match status" value="1"/>
</dbReference>
<dbReference type="PANTHER" id="PTHR30258:SF1">
    <property type="entry name" value="PROTEIN TRANSPORT PROTEIN HOFB HOMOLOG"/>
    <property type="match status" value="1"/>
</dbReference>
<reference evidence="9" key="1">
    <citation type="submission" date="2016-06" db="EMBL/GenBank/DDBJ databases">
        <title>Draft genome sequence of Desulfoplanes formicivorans strain Pf12B.</title>
        <authorList>
            <person name="Watanabe M."/>
            <person name="Kojima H."/>
            <person name="Fukui M."/>
        </authorList>
    </citation>
    <scope>NUCLEOTIDE SEQUENCE [LARGE SCALE GENOMIC DNA]</scope>
    <source>
        <strain evidence="9">Pf12B</strain>
    </source>
</reference>
<dbReference type="Gene3D" id="3.40.50.300">
    <property type="entry name" value="P-loop containing nucleotide triphosphate hydrolases"/>
    <property type="match status" value="1"/>
</dbReference>
<dbReference type="Proteomes" id="UP000095200">
    <property type="component" value="Unassembled WGS sequence"/>
</dbReference>
<dbReference type="PANTHER" id="PTHR30258">
    <property type="entry name" value="TYPE II SECRETION SYSTEM PROTEIN GSPE-RELATED"/>
    <property type="match status" value="1"/>
</dbReference>
<dbReference type="GO" id="GO:0016887">
    <property type="term" value="F:ATP hydrolysis activity"/>
    <property type="evidence" value="ECO:0007669"/>
    <property type="project" value="InterPro"/>
</dbReference>
<dbReference type="Pfam" id="PF00437">
    <property type="entry name" value="T2SSE"/>
    <property type="match status" value="1"/>
</dbReference>
<evidence type="ECO:0000259" key="7">
    <source>
        <dbReference type="PROSITE" id="PS00662"/>
    </source>
</evidence>
<dbReference type="AlphaFoldDB" id="A0A194AAZ7"/>
<gene>
    <name evidence="8" type="ORF">DPF_0030</name>
</gene>
<keyword evidence="9" id="KW-1185">Reference proteome</keyword>
<protein>
    <submittedName>
        <fullName evidence="8">Type II secretion system protein E</fullName>
    </submittedName>
</protein>
<comment type="similarity">
    <text evidence="2">Belongs to the GSP E family.</text>
</comment>
<dbReference type="InterPro" id="IPR027417">
    <property type="entry name" value="P-loop_NTPase"/>
</dbReference>
<feature type="region of interest" description="Disordered" evidence="6">
    <location>
        <begin position="160"/>
        <end position="180"/>
    </location>
</feature>
<dbReference type="Pfam" id="PF05157">
    <property type="entry name" value="MshEN"/>
    <property type="match status" value="1"/>
</dbReference>
<dbReference type="SUPFAM" id="SSF160246">
    <property type="entry name" value="EspE N-terminal domain-like"/>
    <property type="match status" value="1"/>
</dbReference>
<evidence type="ECO:0000256" key="1">
    <source>
        <dbReference type="ARBA" id="ARBA00004496"/>
    </source>
</evidence>
<dbReference type="GO" id="GO:0005886">
    <property type="term" value="C:plasma membrane"/>
    <property type="evidence" value="ECO:0007669"/>
    <property type="project" value="TreeGrafter"/>
</dbReference>
<dbReference type="InterPro" id="IPR013374">
    <property type="entry name" value="ATPase_typ4_pilus-assembl_PilB"/>
</dbReference>
<proteinExistence type="inferred from homology"/>
<evidence type="ECO:0000256" key="5">
    <source>
        <dbReference type="ARBA" id="ARBA00022840"/>
    </source>
</evidence>
<name>A0A194AAZ7_9BACT</name>
<dbReference type="FunFam" id="3.40.50.300:FF:000398">
    <property type="entry name" value="Type IV pilus assembly ATPase PilB"/>
    <property type="match status" value="1"/>
</dbReference>